<dbReference type="PROSITE" id="PS50056">
    <property type="entry name" value="TYR_PHOSPHATASE_2"/>
    <property type="match status" value="1"/>
</dbReference>
<dbReference type="SMART" id="SM00404">
    <property type="entry name" value="PTPc_motif"/>
    <property type="match status" value="1"/>
</dbReference>
<dbReference type="PANTHER" id="PTHR19134">
    <property type="entry name" value="RECEPTOR-TYPE TYROSINE-PROTEIN PHOSPHATASE"/>
    <property type="match status" value="1"/>
</dbReference>
<dbReference type="PANTHER" id="PTHR19134:SF449">
    <property type="entry name" value="TYROSINE-PROTEIN PHOSPHATASE 1"/>
    <property type="match status" value="1"/>
</dbReference>
<feature type="domain" description="Tyrosine specific protein phosphatases" evidence="4">
    <location>
        <begin position="224"/>
        <end position="338"/>
    </location>
</feature>
<evidence type="ECO:0000259" key="4">
    <source>
        <dbReference type="PROSITE" id="PS50056"/>
    </source>
</evidence>
<proteinExistence type="inferred from homology"/>
<evidence type="ECO:0000313" key="6">
    <source>
        <dbReference type="Proteomes" id="UP000078512"/>
    </source>
</evidence>
<comment type="similarity">
    <text evidence="1">Belongs to the protein-tyrosine phosphatase family. Non-receptor class subfamily.</text>
</comment>
<dbReference type="SMART" id="SM00194">
    <property type="entry name" value="PTPc"/>
    <property type="match status" value="1"/>
</dbReference>
<dbReference type="STRING" id="1314771.A0A197JP93"/>
<evidence type="ECO:0000259" key="3">
    <source>
        <dbReference type="PROSITE" id="PS50055"/>
    </source>
</evidence>
<dbReference type="SUPFAM" id="SSF52799">
    <property type="entry name" value="(Phosphotyrosine protein) phosphatases II"/>
    <property type="match status" value="1"/>
</dbReference>
<dbReference type="InterPro" id="IPR050348">
    <property type="entry name" value="Protein-Tyr_Phosphatase"/>
</dbReference>
<evidence type="ECO:0000313" key="5">
    <source>
        <dbReference type="EMBL" id="OAQ26985.1"/>
    </source>
</evidence>
<feature type="region of interest" description="Disordered" evidence="2">
    <location>
        <begin position="1"/>
        <end position="32"/>
    </location>
</feature>
<dbReference type="PRINTS" id="PR00700">
    <property type="entry name" value="PRTYPHPHTASE"/>
</dbReference>
<dbReference type="Gene3D" id="3.90.190.10">
    <property type="entry name" value="Protein tyrosine phosphatase superfamily"/>
    <property type="match status" value="1"/>
</dbReference>
<dbReference type="InterPro" id="IPR003595">
    <property type="entry name" value="Tyr_Pase_cat"/>
</dbReference>
<organism evidence="5 6">
    <name type="scientific">Linnemannia elongata AG-77</name>
    <dbReference type="NCBI Taxonomy" id="1314771"/>
    <lineage>
        <taxon>Eukaryota</taxon>
        <taxon>Fungi</taxon>
        <taxon>Fungi incertae sedis</taxon>
        <taxon>Mucoromycota</taxon>
        <taxon>Mortierellomycotina</taxon>
        <taxon>Mortierellomycetes</taxon>
        <taxon>Mortierellales</taxon>
        <taxon>Mortierellaceae</taxon>
        <taxon>Linnemannia</taxon>
    </lineage>
</organism>
<protein>
    <submittedName>
        <fullName evidence="5">Phosphatases II</fullName>
    </submittedName>
</protein>
<dbReference type="InterPro" id="IPR029021">
    <property type="entry name" value="Prot-tyrosine_phosphatase-like"/>
</dbReference>
<reference evidence="5 6" key="1">
    <citation type="submission" date="2016-05" db="EMBL/GenBank/DDBJ databases">
        <title>Genome sequencing reveals origins of a unique bacterial endosymbiosis in the earliest lineages of terrestrial Fungi.</title>
        <authorList>
            <consortium name="DOE Joint Genome Institute"/>
            <person name="Uehling J."/>
            <person name="Gryganskyi A."/>
            <person name="Hameed K."/>
            <person name="Tschaplinski T."/>
            <person name="Misztal P."/>
            <person name="Wu S."/>
            <person name="Desiro A."/>
            <person name="Vande Pol N."/>
            <person name="Du Z.-Y."/>
            <person name="Zienkiewicz A."/>
            <person name="Zienkiewicz K."/>
            <person name="Morin E."/>
            <person name="Tisserant E."/>
            <person name="Splivallo R."/>
            <person name="Hainaut M."/>
            <person name="Henrissat B."/>
            <person name="Ohm R."/>
            <person name="Kuo A."/>
            <person name="Yan J."/>
            <person name="Lipzen A."/>
            <person name="Nolan M."/>
            <person name="Labutti K."/>
            <person name="Barry K."/>
            <person name="Goldstein A."/>
            <person name="Labbe J."/>
            <person name="Schadt C."/>
            <person name="Tuskan G."/>
            <person name="Grigoriev I."/>
            <person name="Martin F."/>
            <person name="Vilgalys R."/>
            <person name="Bonito G."/>
        </authorList>
    </citation>
    <scope>NUCLEOTIDE SEQUENCE [LARGE SCALE GENOMIC DNA]</scope>
    <source>
        <strain evidence="5 6">AG-77</strain>
    </source>
</reference>
<dbReference type="InterPro" id="IPR000387">
    <property type="entry name" value="Tyr_Pase_dom"/>
</dbReference>
<dbReference type="AlphaFoldDB" id="A0A197JP93"/>
<dbReference type="GO" id="GO:0004725">
    <property type="term" value="F:protein tyrosine phosphatase activity"/>
    <property type="evidence" value="ECO:0007669"/>
    <property type="project" value="InterPro"/>
</dbReference>
<dbReference type="Pfam" id="PF00102">
    <property type="entry name" value="Y_phosphatase"/>
    <property type="match status" value="1"/>
</dbReference>
<accession>A0A197JP93</accession>
<keyword evidence="6" id="KW-1185">Reference proteome</keyword>
<gene>
    <name evidence="5" type="ORF">K457DRAFT_139947</name>
</gene>
<dbReference type="OrthoDB" id="10253954at2759"/>
<dbReference type="InterPro" id="IPR016130">
    <property type="entry name" value="Tyr_Pase_AS"/>
</dbReference>
<name>A0A197JP93_9FUNG</name>
<dbReference type="InterPro" id="IPR000242">
    <property type="entry name" value="PTP_cat"/>
</dbReference>
<evidence type="ECO:0000256" key="2">
    <source>
        <dbReference type="SAM" id="MobiDB-lite"/>
    </source>
</evidence>
<feature type="domain" description="Tyrosine-protein phosphatase" evidence="3">
    <location>
        <begin position="33"/>
        <end position="347"/>
    </location>
</feature>
<dbReference type="PROSITE" id="PS50055">
    <property type="entry name" value="TYR_PHOSPHATASE_PTP"/>
    <property type="match status" value="1"/>
</dbReference>
<dbReference type="EMBL" id="KV442061">
    <property type="protein sequence ID" value="OAQ26985.1"/>
    <property type="molecule type" value="Genomic_DNA"/>
</dbReference>
<dbReference type="Proteomes" id="UP000078512">
    <property type="component" value="Unassembled WGS sequence"/>
</dbReference>
<dbReference type="PROSITE" id="PS00383">
    <property type="entry name" value="TYR_PHOSPHATASE_1"/>
    <property type="match status" value="1"/>
</dbReference>
<sequence length="349" mass="39894">MDNAPTPTLPGFLRPEARTSRAHHQHQAFEGIESQEADRLELAYGRDETLFSFREATLPHTVKLNRYSNVLPYHHSRVMVNGPMPFMNANRITAPPALRTSLPADFAGYIATQAPLPETQSNFWRMVLDQNVHVIVCLTSVSTDRTRRGHKAEQYWPNPGQTDQFGPDLWVRNLDSTDSNNEVVYRNLELWDPSSDANTRRPILLAHYQGWPDHGVPRSSNSLRDIMYTIRSWKRNQQAVNNNKGNYGPIIVHCSAGVGRTGTFCVIDTALSVLEHIRYPHFASHPLRDASLQEQALNLMVQAEDAYNWNQERDLVFEILNAFRTERMLMVQTTGQYQFCYAAVKDLCQ</sequence>
<evidence type="ECO:0000256" key="1">
    <source>
        <dbReference type="ARBA" id="ARBA00009649"/>
    </source>
</evidence>